<evidence type="ECO:0000313" key="2">
    <source>
        <dbReference type="EMBL" id="VEL23622.1"/>
    </source>
</evidence>
<dbReference type="AlphaFoldDB" id="A0A448WYW0"/>
<feature type="compositionally biased region" description="Basic and acidic residues" evidence="1">
    <location>
        <begin position="10"/>
        <end position="20"/>
    </location>
</feature>
<accession>A0A448WYW0</accession>
<evidence type="ECO:0000256" key="1">
    <source>
        <dbReference type="SAM" id="MobiDB-lite"/>
    </source>
</evidence>
<name>A0A448WYW0_9PLAT</name>
<reference evidence="2" key="1">
    <citation type="submission" date="2018-11" db="EMBL/GenBank/DDBJ databases">
        <authorList>
            <consortium name="Pathogen Informatics"/>
        </authorList>
    </citation>
    <scope>NUCLEOTIDE SEQUENCE</scope>
</reference>
<dbReference type="EMBL" id="CAAALY010062908">
    <property type="protein sequence ID" value="VEL23622.1"/>
    <property type="molecule type" value="Genomic_DNA"/>
</dbReference>
<sequence length="112" mass="12954">MWLLPRLGRTRQERPKEHVQKGPKVCTDVQQTSPSARSAPAMTTCQRFSRRTESALNAQTHRSRWFQMHTRILEMQFCGHLRPGQMGWPRGLATQILNFDPAQVLLRCPLTT</sequence>
<keyword evidence="3" id="KW-1185">Reference proteome</keyword>
<organism evidence="2 3">
    <name type="scientific">Protopolystoma xenopodis</name>
    <dbReference type="NCBI Taxonomy" id="117903"/>
    <lineage>
        <taxon>Eukaryota</taxon>
        <taxon>Metazoa</taxon>
        <taxon>Spiralia</taxon>
        <taxon>Lophotrochozoa</taxon>
        <taxon>Platyhelminthes</taxon>
        <taxon>Monogenea</taxon>
        <taxon>Polyopisthocotylea</taxon>
        <taxon>Polystomatidea</taxon>
        <taxon>Polystomatidae</taxon>
        <taxon>Protopolystoma</taxon>
    </lineage>
</organism>
<feature type="compositionally biased region" description="Polar residues" evidence="1">
    <location>
        <begin position="28"/>
        <end position="47"/>
    </location>
</feature>
<protein>
    <submittedName>
        <fullName evidence="2">Uncharacterized protein</fullName>
    </submittedName>
</protein>
<comment type="caution">
    <text evidence="2">The sequence shown here is derived from an EMBL/GenBank/DDBJ whole genome shotgun (WGS) entry which is preliminary data.</text>
</comment>
<evidence type="ECO:0000313" key="3">
    <source>
        <dbReference type="Proteomes" id="UP000784294"/>
    </source>
</evidence>
<feature type="region of interest" description="Disordered" evidence="1">
    <location>
        <begin position="1"/>
        <end position="47"/>
    </location>
</feature>
<dbReference type="Proteomes" id="UP000784294">
    <property type="component" value="Unassembled WGS sequence"/>
</dbReference>
<proteinExistence type="predicted"/>
<gene>
    <name evidence="2" type="ORF">PXEA_LOCUS17062</name>
</gene>